<accession>A0ABN2DN91</accession>
<proteinExistence type="predicted"/>
<evidence type="ECO:0000256" key="1">
    <source>
        <dbReference type="SAM" id="MobiDB-lite"/>
    </source>
</evidence>
<feature type="region of interest" description="Disordered" evidence="1">
    <location>
        <begin position="69"/>
        <end position="104"/>
    </location>
</feature>
<dbReference type="Proteomes" id="UP001500393">
    <property type="component" value="Unassembled WGS sequence"/>
</dbReference>
<evidence type="ECO:0008006" key="5">
    <source>
        <dbReference type="Google" id="ProtNLM"/>
    </source>
</evidence>
<keyword evidence="4" id="KW-1185">Reference proteome</keyword>
<feature type="compositionally biased region" description="Polar residues" evidence="1">
    <location>
        <begin position="74"/>
        <end position="83"/>
    </location>
</feature>
<dbReference type="InterPro" id="IPR006311">
    <property type="entry name" value="TAT_signal"/>
</dbReference>
<feature type="transmembrane region" description="Helical" evidence="2">
    <location>
        <begin position="41"/>
        <end position="61"/>
    </location>
</feature>
<dbReference type="PROSITE" id="PS51318">
    <property type="entry name" value="TAT"/>
    <property type="match status" value="1"/>
</dbReference>
<sequence>MEDTREVSAELRRLVDSEPPDHSDTGAILTRGRRGLRRRRLLSAGGAVAGVAAAALAVTFIPNLTTADEEPGVASTQTENPQFSAVPGVPRGEDGAGQRISRQEAERRCALRYPGPKYPLMAHTGRSAGFRSVSTGRYDMRKGPVPAGHPGGPCMIPGGDEPSAALVAAAKADPFPKNPADQLRNCSVDAWVDMTKWRIQVSDRLEQAPEERYPAFKESVLVAISPSGKTAISCGTMGVTAVRLDDLGTDYPRIEWPDGTLGREIAAMLLGSFDCDPTGKFCDRSLPMGWGRAPENTTKVVVQVGSGPKYEAPLNDRWFAFTALDKTKHSSRDRMTVRAYDKDGKLLSKLYPEK</sequence>
<keyword evidence="2" id="KW-1133">Transmembrane helix</keyword>
<protein>
    <recommendedName>
        <fullName evidence="5">Tat pathway signal protein</fullName>
    </recommendedName>
</protein>
<feature type="compositionally biased region" description="Basic and acidic residues" evidence="1">
    <location>
        <begin position="1"/>
        <end position="24"/>
    </location>
</feature>
<dbReference type="EMBL" id="BAAAOS010000020">
    <property type="protein sequence ID" value="GAA1581309.1"/>
    <property type="molecule type" value="Genomic_DNA"/>
</dbReference>
<reference evidence="3 4" key="1">
    <citation type="journal article" date="2019" name="Int. J. Syst. Evol. Microbiol.">
        <title>The Global Catalogue of Microorganisms (GCM) 10K type strain sequencing project: providing services to taxonomists for standard genome sequencing and annotation.</title>
        <authorList>
            <consortium name="The Broad Institute Genomics Platform"/>
            <consortium name="The Broad Institute Genome Sequencing Center for Infectious Disease"/>
            <person name="Wu L."/>
            <person name="Ma J."/>
        </authorList>
    </citation>
    <scope>NUCLEOTIDE SEQUENCE [LARGE SCALE GENOMIC DNA]</scope>
    <source>
        <strain evidence="3 4">JCM 14969</strain>
    </source>
</reference>
<evidence type="ECO:0000256" key="2">
    <source>
        <dbReference type="SAM" id="Phobius"/>
    </source>
</evidence>
<evidence type="ECO:0000313" key="4">
    <source>
        <dbReference type="Proteomes" id="UP001500393"/>
    </source>
</evidence>
<organism evidence="3 4">
    <name type="scientific">Kribbella sancticallisti</name>
    <dbReference type="NCBI Taxonomy" id="460087"/>
    <lineage>
        <taxon>Bacteria</taxon>
        <taxon>Bacillati</taxon>
        <taxon>Actinomycetota</taxon>
        <taxon>Actinomycetes</taxon>
        <taxon>Propionibacteriales</taxon>
        <taxon>Kribbellaceae</taxon>
        <taxon>Kribbella</taxon>
    </lineage>
</organism>
<keyword evidence="2" id="KW-0472">Membrane</keyword>
<feature type="compositionally biased region" description="Basic and acidic residues" evidence="1">
    <location>
        <begin position="91"/>
        <end position="104"/>
    </location>
</feature>
<feature type="region of interest" description="Disordered" evidence="1">
    <location>
        <begin position="1"/>
        <end position="28"/>
    </location>
</feature>
<keyword evidence="2" id="KW-0812">Transmembrane</keyword>
<evidence type="ECO:0000313" key="3">
    <source>
        <dbReference type="EMBL" id="GAA1581309.1"/>
    </source>
</evidence>
<name>A0ABN2DN91_9ACTN</name>
<comment type="caution">
    <text evidence="3">The sequence shown here is derived from an EMBL/GenBank/DDBJ whole genome shotgun (WGS) entry which is preliminary data.</text>
</comment>
<dbReference type="RefSeq" id="WP_344215788.1">
    <property type="nucleotide sequence ID" value="NZ_BAAAOS010000020.1"/>
</dbReference>
<gene>
    <name evidence="3" type="ORF">GCM10009789_38970</name>
</gene>